<accession>A0A0F7SDJ8</accession>
<dbReference type="EMBL" id="CCFA01004388">
    <property type="protein sequence ID" value="CDW99238.1"/>
    <property type="molecule type" value="Genomic_DNA"/>
</dbReference>
<dbReference type="InterPro" id="IPR036097">
    <property type="entry name" value="HisK_dim/P_sf"/>
</dbReference>
<evidence type="ECO:0000313" key="1">
    <source>
        <dbReference type="EMBL" id="CDW99238.1"/>
    </source>
</evidence>
<dbReference type="STRING" id="49012.A0A0F7SDJ8"/>
<dbReference type="InterPro" id="IPR003661">
    <property type="entry name" value="HisK_dim/P_dom"/>
</dbReference>
<gene>
    <name evidence="1" type="primary">SSCI72690.1</name>
</gene>
<evidence type="ECO:0000313" key="2">
    <source>
        <dbReference type="Proteomes" id="UP000242770"/>
    </source>
</evidence>
<dbReference type="CDD" id="cd00082">
    <property type="entry name" value="HisKA"/>
    <property type="match status" value="1"/>
</dbReference>
<keyword evidence="2" id="KW-1185">Reference proteome</keyword>
<organism evidence="1 2">
    <name type="scientific">Sporisorium scitamineum</name>
    <dbReference type="NCBI Taxonomy" id="49012"/>
    <lineage>
        <taxon>Eukaryota</taxon>
        <taxon>Fungi</taxon>
        <taxon>Dikarya</taxon>
        <taxon>Basidiomycota</taxon>
        <taxon>Ustilaginomycotina</taxon>
        <taxon>Ustilaginomycetes</taxon>
        <taxon>Ustilaginales</taxon>
        <taxon>Ustilaginaceae</taxon>
        <taxon>Sporisorium</taxon>
    </lineage>
</organism>
<dbReference type="Proteomes" id="UP000242770">
    <property type="component" value="Unassembled WGS sequence"/>
</dbReference>
<feature type="non-terminal residue" evidence="1">
    <location>
        <position position="187"/>
    </location>
</feature>
<dbReference type="Gene3D" id="1.10.287.130">
    <property type="match status" value="1"/>
</dbReference>
<dbReference type="SUPFAM" id="SSF47384">
    <property type="entry name" value="Homodimeric domain of signal transducing histidine kinase"/>
    <property type="match status" value="1"/>
</dbReference>
<name>A0A0F7SDJ8_9BASI</name>
<sequence length="187" mass="21073">MAQSALRIPFSQRIDDPDQNLLHQHSHGELGEQVSPRTMSVAVDQAHIQLIQQVQHELRTPVHGILNLVDDLHTELRSVPIQHKATRRSLLNKVESLAGLGERLQNVLDDFRDFATETIHAREAEEQHEVNPDEPVDLGELLDTVAAEAWNAQVRQIRAEDGDNARLPPPPELILQTDTSLRGWKTV</sequence>
<dbReference type="GO" id="GO:0000155">
    <property type="term" value="F:phosphorelay sensor kinase activity"/>
    <property type="evidence" value="ECO:0007669"/>
    <property type="project" value="InterPro"/>
</dbReference>
<proteinExistence type="predicted"/>
<dbReference type="AlphaFoldDB" id="A0A0F7SDJ8"/>
<protein>
    <submittedName>
        <fullName evidence="1">Uncharacterized protein</fullName>
    </submittedName>
</protein>
<reference evidence="2" key="1">
    <citation type="submission" date="2014-06" db="EMBL/GenBank/DDBJ databases">
        <authorList>
            <person name="Berkman P.J."/>
        </authorList>
    </citation>
    <scope>NUCLEOTIDE SEQUENCE [LARGE SCALE GENOMIC DNA]</scope>
</reference>